<protein>
    <submittedName>
        <fullName evidence="3">Uncharacterized protein</fullName>
    </submittedName>
</protein>
<evidence type="ECO:0000313" key="3">
    <source>
        <dbReference type="EMBL" id="TCG04923.1"/>
    </source>
</evidence>
<feature type="signal peptide" evidence="2">
    <location>
        <begin position="1"/>
        <end position="20"/>
    </location>
</feature>
<dbReference type="Proteomes" id="UP000294200">
    <property type="component" value="Unassembled WGS sequence"/>
</dbReference>
<evidence type="ECO:0000313" key="4">
    <source>
        <dbReference type="Proteomes" id="UP000294200"/>
    </source>
</evidence>
<feature type="chain" id="PRO_5020347958" evidence="2">
    <location>
        <begin position="21"/>
        <end position="64"/>
    </location>
</feature>
<keyword evidence="4" id="KW-1185">Reference proteome</keyword>
<evidence type="ECO:0000256" key="2">
    <source>
        <dbReference type="SAM" id="SignalP"/>
    </source>
</evidence>
<organism evidence="3 4">
    <name type="scientific">Paraburkholderia steynii</name>
    <dbReference type="NCBI Taxonomy" id="1245441"/>
    <lineage>
        <taxon>Bacteria</taxon>
        <taxon>Pseudomonadati</taxon>
        <taxon>Pseudomonadota</taxon>
        <taxon>Betaproteobacteria</taxon>
        <taxon>Burkholderiales</taxon>
        <taxon>Burkholderiaceae</taxon>
        <taxon>Paraburkholderia</taxon>
    </lineage>
</organism>
<reference evidence="3 4" key="1">
    <citation type="submission" date="2017-02" db="EMBL/GenBank/DDBJ databases">
        <title>Paraburkholderia sophoroidis sp. nov. and Paraburkholderia steynii sp. nov. rhizobial symbionts of the fynbos legume Hypocalyptus sophoroides.</title>
        <authorList>
            <person name="Steenkamp E.T."/>
            <person name="Beukes C.W."/>
            <person name="Van Zyl E."/>
            <person name="Avontuur J."/>
            <person name="Chan W.Y."/>
            <person name="Hassen A."/>
            <person name="Palmer M."/>
            <person name="Mthombeni L."/>
            <person name="Phalane F."/>
            <person name="Sereme K."/>
            <person name="Venter S.N."/>
        </authorList>
    </citation>
    <scope>NUCLEOTIDE SEQUENCE [LARGE SCALE GENOMIC DNA]</scope>
    <source>
        <strain evidence="3 4">HC1.1ba</strain>
    </source>
</reference>
<proteinExistence type="predicted"/>
<comment type="caution">
    <text evidence="3">The sequence shown here is derived from an EMBL/GenBank/DDBJ whole genome shotgun (WGS) entry which is preliminary data.</text>
</comment>
<keyword evidence="2" id="KW-0732">Signal</keyword>
<name>A0A4R0X461_9BURK</name>
<dbReference type="EMBL" id="MWML01000209">
    <property type="protein sequence ID" value="TCG04923.1"/>
    <property type="molecule type" value="Genomic_DNA"/>
</dbReference>
<sequence length="64" mass="7149">MKLSKCLLLMGLSLSAVGHAQTSQTYYFGEGQGAPRGGRVTAHNRQHMKQHSHHSPHRNQYSHP</sequence>
<dbReference type="AlphaFoldDB" id="A0A4R0X461"/>
<gene>
    <name evidence="3" type="ORF">BZM27_37500</name>
</gene>
<feature type="region of interest" description="Disordered" evidence="1">
    <location>
        <begin position="27"/>
        <end position="64"/>
    </location>
</feature>
<accession>A0A4R0X461</accession>
<feature type="compositionally biased region" description="Basic residues" evidence="1">
    <location>
        <begin position="42"/>
        <end position="57"/>
    </location>
</feature>
<evidence type="ECO:0000256" key="1">
    <source>
        <dbReference type="SAM" id="MobiDB-lite"/>
    </source>
</evidence>